<accession>A0A1I8JPJ6</accession>
<dbReference type="WBParaSite" id="snap_masked-unitig_30673-processed-gene-0.1-mRNA-1">
    <property type="protein sequence ID" value="snap_masked-unitig_30673-processed-gene-0.1-mRNA-1"/>
    <property type="gene ID" value="snap_masked-unitig_30673-processed-gene-0.1"/>
</dbReference>
<keyword evidence="3" id="KW-0653">Protein transport</keyword>
<name>A0A1I8JPJ6_9PLAT</name>
<evidence type="ECO:0000256" key="2">
    <source>
        <dbReference type="ARBA" id="ARBA00022448"/>
    </source>
</evidence>
<reference evidence="5" key="1">
    <citation type="submission" date="2016-11" db="UniProtKB">
        <authorList>
            <consortium name="WormBaseParasite"/>
        </authorList>
    </citation>
    <scope>IDENTIFICATION</scope>
</reference>
<protein>
    <submittedName>
        <fullName evidence="5">STXBP1</fullName>
    </submittedName>
</protein>
<dbReference type="InterPro" id="IPR043154">
    <property type="entry name" value="Sec-1-like_dom1"/>
</dbReference>
<comment type="similarity">
    <text evidence="1">Belongs to the STXBP/unc-18/SEC1 family.</text>
</comment>
<evidence type="ECO:0000313" key="5">
    <source>
        <dbReference type="WBParaSite" id="snap_masked-unitig_30673-processed-gene-0.1-mRNA-1"/>
    </source>
</evidence>
<keyword evidence="4" id="KW-1185">Reference proteome</keyword>
<dbReference type="GO" id="GO:0016192">
    <property type="term" value="P:vesicle-mediated transport"/>
    <property type="evidence" value="ECO:0007669"/>
    <property type="project" value="InterPro"/>
</dbReference>
<evidence type="ECO:0000256" key="1">
    <source>
        <dbReference type="ARBA" id="ARBA00009884"/>
    </source>
</evidence>
<proteinExistence type="inferred from homology"/>
<evidence type="ECO:0000256" key="3">
    <source>
        <dbReference type="ARBA" id="ARBA00022927"/>
    </source>
</evidence>
<dbReference type="InterPro" id="IPR001619">
    <property type="entry name" value="Sec1-like"/>
</dbReference>
<dbReference type="AlphaFoldDB" id="A0A1I8JPJ6"/>
<dbReference type="FunFam" id="3.40.50.2060:FF:000001">
    <property type="entry name" value="syntaxin-binding protein 1 isoform X2"/>
    <property type="match status" value="1"/>
</dbReference>
<dbReference type="PANTHER" id="PTHR11679">
    <property type="entry name" value="VESICLE PROTEIN SORTING-ASSOCIATED"/>
    <property type="match status" value="1"/>
</dbReference>
<evidence type="ECO:0000313" key="4">
    <source>
        <dbReference type="Proteomes" id="UP000095280"/>
    </source>
</evidence>
<organism evidence="4 5">
    <name type="scientific">Macrostomum lignano</name>
    <dbReference type="NCBI Taxonomy" id="282301"/>
    <lineage>
        <taxon>Eukaryota</taxon>
        <taxon>Metazoa</taxon>
        <taxon>Spiralia</taxon>
        <taxon>Lophotrochozoa</taxon>
        <taxon>Platyhelminthes</taxon>
        <taxon>Rhabditophora</taxon>
        <taxon>Macrostomorpha</taxon>
        <taxon>Macrostomida</taxon>
        <taxon>Macrostomidae</taxon>
        <taxon>Macrostomum</taxon>
    </lineage>
</organism>
<dbReference type="Proteomes" id="UP000095280">
    <property type="component" value="Unplaced"/>
</dbReference>
<keyword evidence="2" id="KW-0813">Transport</keyword>
<dbReference type="InterPro" id="IPR036045">
    <property type="entry name" value="Sec1-like_sf"/>
</dbReference>
<sequence>MREVIHSLKKEGDWKVLIVDKLSMRMISACCRMHEIMSEGITLVEDVSKKREPLPLEAIYLLQPTRESVQLLMADFSGVRMQYRAAHVFFTEACPDDLFSELCKSPTSKFIKTLKEINIAFLPYESQVFSLDSPDTIFPLFPWQPGWQSAAPGPHRRADRHPVRLARRISHYSLPAFNETNHQFANAINFKLEQYKADDPSMGEGPQKDRSC</sequence>
<dbReference type="SUPFAM" id="SSF56815">
    <property type="entry name" value="Sec1/munc18-like (SM) proteins"/>
    <property type="match status" value="1"/>
</dbReference>
<dbReference type="Pfam" id="PF00995">
    <property type="entry name" value="Sec1"/>
    <property type="match status" value="1"/>
</dbReference>
<dbReference type="Gene3D" id="3.40.50.2060">
    <property type="match status" value="1"/>
</dbReference>
<dbReference type="GO" id="GO:0015031">
    <property type="term" value="P:protein transport"/>
    <property type="evidence" value="ECO:0007669"/>
    <property type="project" value="UniProtKB-KW"/>
</dbReference>